<protein>
    <submittedName>
        <fullName evidence="1">Uncharacterized protein</fullName>
    </submittedName>
</protein>
<proteinExistence type="predicted"/>
<organism evidence="1 2">
    <name type="scientific">Limnofasciculus baicalensis BBK-W-15</name>
    <dbReference type="NCBI Taxonomy" id="2699891"/>
    <lineage>
        <taxon>Bacteria</taxon>
        <taxon>Bacillati</taxon>
        <taxon>Cyanobacteriota</taxon>
        <taxon>Cyanophyceae</taxon>
        <taxon>Coleofasciculales</taxon>
        <taxon>Coleofasciculaceae</taxon>
        <taxon>Limnofasciculus</taxon>
        <taxon>Limnofasciculus baicalensis</taxon>
    </lineage>
</organism>
<keyword evidence="2" id="KW-1185">Reference proteome</keyword>
<comment type="caution">
    <text evidence="1">The sequence shown here is derived from an EMBL/GenBank/DDBJ whole genome shotgun (WGS) entry which is preliminary data.</text>
</comment>
<gene>
    <name evidence="1" type="ORF">NJ959_18295</name>
</gene>
<sequence>MQLINLWVIIFWPIWVGLEIKGVNKTPTVKHSQEQKQLYPIIDET</sequence>
<reference evidence="1" key="1">
    <citation type="submission" date="2022-06" db="EMBL/GenBank/DDBJ databases">
        <title>New cyanobacteria of genus Symplocastrum in benthos of Lake Baikal.</title>
        <authorList>
            <person name="Sorokovikova E."/>
            <person name="Tikhonova I."/>
            <person name="Krasnopeev A."/>
            <person name="Evseev P."/>
            <person name="Gladkikh A."/>
            <person name="Belykh O."/>
        </authorList>
    </citation>
    <scope>NUCLEOTIDE SEQUENCE</scope>
    <source>
        <strain evidence="1">BBK-W-15</strain>
    </source>
</reference>
<dbReference type="AlphaFoldDB" id="A0AAE3GTU4"/>
<dbReference type="EMBL" id="JAMZMM010000195">
    <property type="protein sequence ID" value="MCP2730384.1"/>
    <property type="molecule type" value="Genomic_DNA"/>
</dbReference>
<name>A0AAE3GTU4_9CYAN</name>
<accession>A0AAE3GTU4</accession>
<dbReference type="RefSeq" id="WP_254013144.1">
    <property type="nucleotide sequence ID" value="NZ_JAMZMM010000195.1"/>
</dbReference>
<evidence type="ECO:0000313" key="2">
    <source>
        <dbReference type="Proteomes" id="UP001204953"/>
    </source>
</evidence>
<dbReference type="Proteomes" id="UP001204953">
    <property type="component" value="Unassembled WGS sequence"/>
</dbReference>
<evidence type="ECO:0000313" key="1">
    <source>
        <dbReference type="EMBL" id="MCP2730384.1"/>
    </source>
</evidence>